<dbReference type="CDD" id="cd14279">
    <property type="entry name" value="CUE"/>
    <property type="match status" value="1"/>
</dbReference>
<dbReference type="SMART" id="SM00463">
    <property type="entry name" value="SMR"/>
    <property type="match status" value="1"/>
</dbReference>
<evidence type="ECO:0000259" key="2">
    <source>
        <dbReference type="PROSITE" id="PS50828"/>
    </source>
</evidence>
<accession>A0A9W8G202</accession>
<dbReference type="Proteomes" id="UP001151518">
    <property type="component" value="Unassembled WGS sequence"/>
</dbReference>
<feature type="region of interest" description="Disordered" evidence="1">
    <location>
        <begin position="199"/>
        <end position="226"/>
    </location>
</feature>
<dbReference type="GO" id="GO:0004519">
    <property type="term" value="F:endonuclease activity"/>
    <property type="evidence" value="ECO:0007669"/>
    <property type="project" value="TreeGrafter"/>
</dbReference>
<comment type="caution">
    <text evidence="3">The sequence shown here is derived from an EMBL/GenBank/DDBJ whole genome shotgun (WGS) entry which is preliminary data.</text>
</comment>
<dbReference type="PANTHER" id="PTHR46535:SF1">
    <property type="entry name" value="NEDD4-BINDING PROTEIN 2"/>
    <property type="match status" value="1"/>
</dbReference>
<sequence length="610" mass="66157">MITLQFLISEYGQLVDKQLITAIWAEHSENQSKCRDIIHMLSGLPARQDATSVSLTNFSDSTSTGSLDPPFTATTDTSAATSATSTSGMHRSSARAAGKSDSIEAIESPEALTGFLVACFPECGVDYLKTKINEIFGTQDRFSFQVDPIEAIDMIGNAFYNDMEAMENQQYRRSRSRKNTDRSAAASSLSLADITAQYSVPGTGKRGKDKGRPRARGKGGRGTIAGTAAVSDGTLSQCSGNAWNAINAELDSICTVFPMLAISKVKSTYHECGANVDKTVERLASLVASQPELSSERDEALARSRLSSTPLSDTAKARRQSAQEKERVTGIVDSLRAIFPDEEESVLEAAALASQNADIAADQVLQIQSNTQDQAKGGMEQKNGKGKKGTRWRQALELASHRVVSSANTTTLPEDCAAHDPLKRIPLSELSSDARQWVAEHPTDPAYCRRRADALLEKRNELYTKAAKAYSRKTTLNGHGGTAMYYSMEGHRYDARARVWRMRAAQAAVAAMQHNDASIIDLHGLTRAEAVAVVLEETNAWYARKRDTDSTSAHAKPLHIVTGKGNHSTDGKAQLHPSVVRALRNNGWWFEEDNGYVSVLGVCQGGARSC</sequence>
<dbReference type="InterPro" id="IPR002625">
    <property type="entry name" value="Smr_dom"/>
</dbReference>
<feature type="region of interest" description="Disordered" evidence="1">
    <location>
        <begin position="59"/>
        <end position="101"/>
    </location>
</feature>
<proteinExistence type="predicted"/>
<feature type="compositionally biased region" description="Low complexity" evidence="1">
    <location>
        <begin position="72"/>
        <end position="87"/>
    </location>
</feature>
<feature type="compositionally biased region" description="Basic residues" evidence="1">
    <location>
        <begin position="205"/>
        <end position="219"/>
    </location>
</feature>
<dbReference type="AlphaFoldDB" id="A0A9W8G202"/>
<dbReference type="OrthoDB" id="4080456at2759"/>
<dbReference type="SUPFAM" id="SSF160443">
    <property type="entry name" value="SMR domain-like"/>
    <property type="match status" value="1"/>
</dbReference>
<gene>
    <name evidence="3" type="ORF">GGI25_003494</name>
</gene>
<evidence type="ECO:0000313" key="3">
    <source>
        <dbReference type="EMBL" id="KAJ2676742.1"/>
    </source>
</evidence>
<reference evidence="3" key="1">
    <citation type="submission" date="2022-07" db="EMBL/GenBank/DDBJ databases">
        <title>Phylogenomic reconstructions and comparative analyses of Kickxellomycotina fungi.</title>
        <authorList>
            <person name="Reynolds N.K."/>
            <person name="Stajich J.E."/>
            <person name="Barry K."/>
            <person name="Grigoriev I.V."/>
            <person name="Crous P."/>
            <person name="Smith M.E."/>
        </authorList>
    </citation>
    <scope>NUCLEOTIDE SEQUENCE</scope>
    <source>
        <strain evidence="3">NRRL 3115</strain>
    </source>
</reference>
<dbReference type="PANTHER" id="PTHR46535">
    <property type="entry name" value="NEDD4-BINDING PROTEIN 2"/>
    <property type="match status" value="1"/>
</dbReference>
<name>A0A9W8G202_9FUNG</name>
<dbReference type="SMART" id="SM01162">
    <property type="entry name" value="DUF1771"/>
    <property type="match status" value="1"/>
</dbReference>
<evidence type="ECO:0000313" key="4">
    <source>
        <dbReference type="Proteomes" id="UP001151518"/>
    </source>
</evidence>
<feature type="region of interest" description="Disordered" evidence="1">
    <location>
        <begin position="291"/>
        <end position="325"/>
    </location>
</feature>
<dbReference type="InterPro" id="IPR013899">
    <property type="entry name" value="DUF1771"/>
</dbReference>
<dbReference type="EMBL" id="JANBTW010000038">
    <property type="protein sequence ID" value="KAJ2676742.1"/>
    <property type="molecule type" value="Genomic_DNA"/>
</dbReference>
<dbReference type="InterPro" id="IPR052772">
    <property type="entry name" value="Endo/PolyKinase_Domain-Protein"/>
</dbReference>
<dbReference type="Gene3D" id="3.30.1370.110">
    <property type="match status" value="1"/>
</dbReference>
<feature type="domain" description="Smr" evidence="2">
    <location>
        <begin position="520"/>
        <end position="603"/>
    </location>
</feature>
<protein>
    <recommendedName>
        <fullName evidence="2">Smr domain-containing protein</fullName>
    </recommendedName>
</protein>
<evidence type="ECO:0000256" key="1">
    <source>
        <dbReference type="SAM" id="MobiDB-lite"/>
    </source>
</evidence>
<dbReference type="GO" id="GO:0005634">
    <property type="term" value="C:nucleus"/>
    <property type="evidence" value="ECO:0007669"/>
    <property type="project" value="TreeGrafter"/>
</dbReference>
<organism evidence="3 4">
    <name type="scientific">Coemansia spiralis</name>
    <dbReference type="NCBI Taxonomy" id="417178"/>
    <lineage>
        <taxon>Eukaryota</taxon>
        <taxon>Fungi</taxon>
        <taxon>Fungi incertae sedis</taxon>
        <taxon>Zoopagomycota</taxon>
        <taxon>Kickxellomycotina</taxon>
        <taxon>Kickxellomycetes</taxon>
        <taxon>Kickxellales</taxon>
        <taxon>Kickxellaceae</taxon>
        <taxon>Coemansia</taxon>
    </lineage>
</organism>
<dbReference type="Pfam" id="PF08590">
    <property type="entry name" value="DUF1771"/>
    <property type="match status" value="1"/>
</dbReference>
<dbReference type="InterPro" id="IPR036063">
    <property type="entry name" value="Smr_dom_sf"/>
</dbReference>
<dbReference type="PROSITE" id="PS50828">
    <property type="entry name" value="SMR"/>
    <property type="match status" value="1"/>
</dbReference>